<reference evidence="2 3" key="1">
    <citation type="submission" date="2019-12" db="EMBL/GenBank/DDBJ databases">
        <title>Draft genome sequencing of Halomonas icarensis D1-1.</title>
        <authorList>
            <person name="Pandiyan K."/>
            <person name="Kushwaha P."/>
            <person name="Gowdham M."/>
            <person name="Chakdar H."/>
            <person name="Singh A."/>
            <person name="Kumar M."/>
            <person name="Saxena A.K."/>
        </authorList>
    </citation>
    <scope>NUCLEOTIDE SEQUENCE [LARGE SCALE GENOMIC DNA]</scope>
    <source>
        <strain evidence="2 3">D1-1</strain>
    </source>
</reference>
<protein>
    <submittedName>
        <fullName evidence="2">Uncharacterized protein</fullName>
    </submittedName>
</protein>
<dbReference type="RefSeq" id="WP_132044917.1">
    <property type="nucleotide sequence ID" value="NZ_JARWMY010000003.1"/>
</dbReference>
<evidence type="ECO:0000313" key="2">
    <source>
        <dbReference type="EMBL" id="NAW11745.1"/>
    </source>
</evidence>
<keyword evidence="1" id="KW-1133">Transmembrane helix</keyword>
<feature type="transmembrane region" description="Helical" evidence="1">
    <location>
        <begin position="44"/>
        <end position="60"/>
    </location>
</feature>
<comment type="caution">
    <text evidence="2">The sequence shown here is derived from an EMBL/GenBank/DDBJ whole genome shotgun (WGS) entry which is preliminary data.</text>
</comment>
<organism evidence="2 3">
    <name type="scientific">Halomonas icarae</name>
    <dbReference type="NCBI Taxonomy" id="2691040"/>
    <lineage>
        <taxon>Bacteria</taxon>
        <taxon>Pseudomonadati</taxon>
        <taxon>Pseudomonadota</taxon>
        <taxon>Gammaproteobacteria</taxon>
        <taxon>Oceanospirillales</taxon>
        <taxon>Halomonadaceae</taxon>
        <taxon>Halomonas</taxon>
    </lineage>
</organism>
<evidence type="ECO:0000256" key="1">
    <source>
        <dbReference type="SAM" id="Phobius"/>
    </source>
</evidence>
<keyword evidence="1" id="KW-0472">Membrane</keyword>
<dbReference type="Proteomes" id="UP000448235">
    <property type="component" value="Unassembled WGS sequence"/>
</dbReference>
<evidence type="ECO:0000313" key="3">
    <source>
        <dbReference type="Proteomes" id="UP000448235"/>
    </source>
</evidence>
<dbReference type="EMBL" id="WUTS01000001">
    <property type="protein sequence ID" value="NAW11745.1"/>
    <property type="molecule type" value="Genomic_DNA"/>
</dbReference>
<keyword evidence="3" id="KW-1185">Reference proteome</keyword>
<accession>A0A7X5AKX9</accession>
<gene>
    <name evidence="2" type="ORF">GRB80_02675</name>
</gene>
<dbReference type="AlphaFoldDB" id="A0A7X5AKX9"/>
<keyword evidence="1" id="KW-0812">Transmembrane</keyword>
<feature type="transmembrane region" description="Helical" evidence="1">
    <location>
        <begin position="65"/>
        <end position="87"/>
    </location>
</feature>
<proteinExistence type="predicted"/>
<sequence length="93" mass="10075">MAEVVIWLIAFAAILFLSLKRWPSLSRSLDGMLPQPMKTGGDNSVVWSLALAMLGATALVRPVDVLMTVILLALLALIGVKLGSWAMNKVDFH</sequence>
<name>A0A7X5AKX9_9GAMM</name>